<reference evidence="9 10" key="1">
    <citation type="submission" date="2018-08" db="EMBL/GenBank/DDBJ databases">
        <title>Hydrogenophaga sp. LA-38 isolated from sludge.</title>
        <authorList>
            <person name="Im W.-T."/>
        </authorList>
    </citation>
    <scope>NUCLEOTIDE SEQUENCE [LARGE SCALE GENOMIC DNA]</scope>
    <source>
        <strain evidence="9 10">LA-38</strain>
    </source>
</reference>
<evidence type="ECO:0000256" key="2">
    <source>
        <dbReference type="ARBA" id="ARBA00011738"/>
    </source>
</evidence>
<dbReference type="GO" id="GO:0004777">
    <property type="term" value="F:succinate-semialdehyde dehydrogenase (NAD+) activity"/>
    <property type="evidence" value="ECO:0007669"/>
    <property type="project" value="TreeGrafter"/>
</dbReference>
<dbReference type="InterPro" id="IPR016163">
    <property type="entry name" value="Ald_DH_C"/>
</dbReference>
<dbReference type="InterPro" id="IPR016160">
    <property type="entry name" value="Ald_DH_CS_CYS"/>
</dbReference>
<dbReference type="InterPro" id="IPR050740">
    <property type="entry name" value="Aldehyde_DH_Superfamily"/>
</dbReference>
<dbReference type="PANTHER" id="PTHR43353">
    <property type="entry name" value="SUCCINATE-SEMIALDEHYDE DEHYDROGENASE, MITOCHONDRIAL"/>
    <property type="match status" value="1"/>
</dbReference>
<dbReference type="Pfam" id="PF00171">
    <property type="entry name" value="Aldedh"/>
    <property type="match status" value="1"/>
</dbReference>
<dbReference type="Proteomes" id="UP000261931">
    <property type="component" value="Unassembled WGS sequence"/>
</dbReference>
<dbReference type="GO" id="GO:0018462">
    <property type="term" value="F:4-(hydroxymethyl)benzenesulfonate dehydrogenase activity"/>
    <property type="evidence" value="ECO:0007669"/>
    <property type="project" value="UniProtKB-EC"/>
</dbReference>
<dbReference type="Gene3D" id="3.40.605.10">
    <property type="entry name" value="Aldehyde Dehydrogenase, Chain A, domain 1"/>
    <property type="match status" value="1"/>
</dbReference>
<evidence type="ECO:0000259" key="8">
    <source>
        <dbReference type="Pfam" id="PF00171"/>
    </source>
</evidence>
<evidence type="ECO:0000313" key="10">
    <source>
        <dbReference type="Proteomes" id="UP000261931"/>
    </source>
</evidence>
<evidence type="ECO:0000256" key="6">
    <source>
        <dbReference type="ARBA" id="ARBA00066857"/>
    </source>
</evidence>
<evidence type="ECO:0000256" key="1">
    <source>
        <dbReference type="ARBA" id="ARBA00009986"/>
    </source>
</evidence>
<dbReference type="PANTHER" id="PTHR43353:SF5">
    <property type="entry name" value="SUCCINATE-SEMIALDEHYDE DEHYDROGENASE, MITOCHONDRIAL"/>
    <property type="match status" value="1"/>
</dbReference>
<dbReference type="Gene3D" id="3.40.309.10">
    <property type="entry name" value="Aldehyde Dehydrogenase, Chain A, domain 2"/>
    <property type="match status" value="1"/>
</dbReference>
<dbReference type="EC" id="1.1.1.257" evidence="6"/>
<name>A0A372EGB7_9BURK</name>
<keyword evidence="3" id="KW-0560">Oxidoreductase</keyword>
<comment type="caution">
    <text evidence="9">The sequence shown here is derived from an EMBL/GenBank/DDBJ whole genome shotgun (WGS) entry which is preliminary data.</text>
</comment>
<feature type="domain" description="Aldehyde dehydrogenase" evidence="8">
    <location>
        <begin position="21"/>
        <end position="475"/>
    </location>
</feature>
<comment type="function">
    <text evidence="5">Involved in the toluene-4-sulfonate degradation pathway. Does not discriminate between the sulfonate and the carboxyl substituents and can also be involved in the p-toluenecarboxylate degradation pathway.</text>
</comment>
<dbReference type="RefSeq" id="WP_116960309.1">
    <property type="nucleotide sequence ID" value="NZ_QVLS01000011.1"/>
</dbReference>
<dbReference type="InterPro" id="IPR016162">
    <property type="entry name" value="Ald_DH_N"/>
</dbReference>
<comment type="similarity">
    <text evidence="1">Belongs to the aldehyde dehydrogenase family.</text>
</comment>
<proteinExistence type="inferred from homology"/>
<dbReference type="GO" id="GO:0009450">
    <property type="term" value="P:gamma-aminobutyric acid catabolic process"/>
    <property type="evidence" value="ECO:0007669"/>
    <property type="project" value="TreeGrafter"/>
</dbReference>
<dbReference type="CDD" id="cd07103">
    <property type="entry name" value="ALDH_F5_SSADH_GabD"/>
    <property type="match status" value="1"/>
</dbReference>
<organism evidence="9 10">
    <name type="scientific">Hydrogenophaga borbori</name>
    <dbReference type="NCBI Taxonomy" id="2294117"/>
    <lineage>
        <taxon>Bacteria</taxon>
        <taxon>Pseudomonadati</taxon>
        <taxon>Pseudomonadota</taxon>
        <taxon>Betaproteobacteria</taxon>
        <taxon>Burkholderiales</taxon>
        <taxon>Comamonadaceae</taxon>
        <taxon>Hydrogenophaga</taxon>
    </lineage>
</organism>
<dbReference type="PROSITE" id="PS00070">
    <property type="entry name" value="ALDEHYDE_DEHYDR_CYS"/>
    <property type="match status" value="1"/>
</dbReference>
<evidence type="ECO:0000256" key="3">
    <source>
        <dbReference type="ARBA" id="ARBA00023002"/>
    </source>
</evidence>
<dbReference type="FunFam" id="3.40.605.10:FF:000007">
    <property type="entry name" value="NAD/NADP-dependent betaine aldehyde dehydrogenase"/>
    <property type="match status" value="1"/>
</dbReference>
<evidence type="ECO:0000256" key="5">
    <source>
        <dbReference type="ARBA" id="ARBA00056807"/>
    </source>
</evidence>
<gene>
    <name evidence="9" type="ORF">DY262_17095</name>
</gene>
<dbReference type="InterPro" id="IPR016161">
    <property type="entry name" value="Ald_DH/histidinol_DH"/>
</dbReference>
<evidence type="ECO:0000256" key="7">
    <source>
        <dbReference type="ARBA" id="ARBA00079883"/>
    </source>
</evidence>
<comment type="catalytic activity">
    <reaction evidence="4">
        <text>4-(hydroxymethyl)benzenesulfonate + NAD(+) = 4-formylbenzenesulfonate + NADH + H(+)</text>
        <dbReference type="Rhea" id="RHEA:24412"/>
        <dbReference type="ChEBI" id="CHEBI:11944"/>
        <dbReference type="ChEBI" id="CHEBI:11987"/>
        <dbReference type="ChEBI" id="CHEBI:15378"/>
        <dbReference type="ChEBI" id="CHEBI:57540"/>
        <dbReference type="ChEBI" id="CHEBI:57945"/>
        <dbReference type="EC" id="1.1.1.257"/>
    </reaction>
</comment>
<dbReference type="SUPFAM" id="SSF53720">
    <property type="entry name" value="ALDH-like"/>
    <property type="match status" value="1"/>
</dbReference>
<keyword evidence="10" id="KW-1185">Reference proteome</keyword>
<dbReference type="EMBL" id="QVLS01000011">
    <property type="protein sequence ID" value="RFP77467.1"/>
    <property type="molecule type" value="Genomic_DNA"/>
</dbReference>
<evidence type="ECO:0000256" key="4">
    <source>
        <dbReference type="ARBA" id="ARBA00051407"/>
    </source>
</evidence>
<protein>
    <recommendedName>
        <fullName evidence="6">4-(hydroxymethyl)benzenesulfonate dehydrogenase</fullName>
        <ecNumber evidence="6">1.1.1.257</ecNumber>
    </recommendedName>
    <alternativeName>
        <fullName evidence="7">Toluenesulfonate aldehyde dehydrogenase TsaD</fullName>
    </alternativeName>
</protein>
<evidence type="ECO:0000313" key="9">
    <source>
        <dbReference type="EMBL" id="RFP77467.1"/>
    </source>
</evidence>
<comment type="subunit">
    <text evidence="2">Homodimer.</text>
</comment>
<dbReference type="InterPro" id="IPR015590">
    <property type="entry name" value="Aldehyde_DH_dom"/>
</dbReference>
<sequence length="481" mass="51334">MSAPQHHHAYRCPELLIAGAWRRGGGERRQTIVNPADGQTLDELALASAKDLQDTLRASAEGFELWRRVPAHQRGERLARGVARLRERCEHIATLLTLEQGKPLAEARAECLMAADLIQWYAEEARRVYGRVVPARQPDSRMTVLKQPVGPVAAFSPWNFPLVLSARKLGGALAAGCSIVLKGAEETPASVAAMVACLAEELPPGALQLVYGVPAEVSETLIASPVIRKLSFTGSVPVGRHLAQLAGRHLKRITLELGGHAPVIVCEDADLARAVPLMVAHKFRNAGQACLAPTRFYVARRLYGDFIDAFAQASRALVLGPGLAPGTQMGPLANQRRRAAVLDLIERSVQRGARRLASEAPAGGCFVAPTLLADAPQDLPAMQDEPFGPVACVAPFDQLDEAIARANDNAYGLAGYLFTDSAKAILKVSERLEVGSLAINGLGVSVPEAPFGGVKDSGHGSESGIEGMEAYLDTRFTHFVA</sequence>
<accession>A0A372EGB7</accession>
<dbReference type="AlphaFoldDB" id="A0A372EGB7"/>